<sequence length="668" mass="75104">MASSRKTTAPYGSWKSPITSDLASVAEKRLSGVAVADDGRLIWVDPRPHQGGRAALVMEPKNSETAPMDLIPESYDARTRAQEYGGGAFAIKDGILMFSNYKDQRLYKHSLGGHSPVALTPDYGGPLVHYADGIFDPYFNRYITVMEDCRQSSLNPTTTIATISLSSGDIQEPKQLIIGSDFYAFPRVDPSRKRMAWIEWSHPNMPWDRSQLWLGCFSEVGEINNRVCIAGNDPDLVESPTEPKWSPSGELFFLTDRNNGYWNIYRWVEHKNEVVPVYSLNAEFTRPQWIFGIKSYDFFTKDGQNYRIVCSYRQNGRSYLGIIDYELGSFSPLDIPFSDVLNIVSGTEYFYLEGASPSQPLSIAKVTLEKLSKVKEFSIVWSSSPDLSKYKPYFSFPEVIKFPTEISGQSAYAYFYPPLNADFQAPLDERPPLVVRAHGGPTGEARAILDLYIQFWTSRGWGFLDVNYGGSTGYGRAYRERLLGQWGIVDVNDCCSCAKFLVEQGKVDGERLCITGRSAGGFTTLACLAFKDTFKAGASLFGVADLSLMSAETHKLESHYIKNLVGNEKDFLERSPINSVHKISQPVILFQGLDDKVVPPDQSQKIYNALKEKGVPVALVEYEGEQHGFRKAENIKFTYEQQMMFFSRLVGHFDLADNIIPIKIENFD</sequence>
<dbReference type="AlphaFoldDB" id="A0AAV8DA71"/>
<dbReference type="InterPro" id="IPR029058">
    <property type="entry name" value="AB_hydrolase_fold"/>
</dbReference>
<proteinExistence type="predicted"/>
<dbReference type="SUPFAM" id="SSF82171">
    <property type="entry name" value="DPP6 N-terminal domain-like"/>
    <property type="match status" value="1"/>
</dbReference>
<name>A0AAV8DA71_9POAL</name>
<comment type="caution">
    <text evidence="2">The sequence shown here is derived from an EMBL/GenBank/DDBJ whole genome shotgun (WGS) entry which is preliminary data.</text>
</comment>
<dbReference type="Gene3D" id="3.40.50.1820">
    <property type="entry name" value="alpha/beta hydrolase"/>
    <property type="match status" value="1"/>
</dbReference>
<dbReference type="EMBL" id="JAMFTS010000004">
    <property type="protein sequence ID" value="KAJ4764869.1"/>
    <property type="molecule type" value="Genomic_DNA"/>
</dbReference>
<dbReference type="Pfam" id="PF00326">
    <property type="entry name" value="Peptidase_S9"/>
    <property type="match status" value="1"/>
</dbReference>
<evidence type="ECO:0000259" key="1">
    <source>
        <dbReference type="Pfam" id="PF00326"/>
    </source>
</evidence>
<reference evidence="2" key="1">
    <citation type="submission" date="2022-08" db="EMBL/GenBank/DDBJ databases">
        <authorList>
            <person name="Marques A."/>
        </authorList>
    </citation>
    <scope>NUCLEOTIDE SEQUENCE</scope>
    <source>
        <strain evidence="2">RhyPub2mFocal</strain>
        <tissue evidence="2">Leaves</tissue>
    </source>
</reference>
<evidence type="ECO:0000313" key="2">
    <source>
        <dbReference type="EMBL" id="KAJ4764869.1"/>
    </source>
</evidence>
<dbReference type="GO" id="GO:0006508">
    <property type="term" value="P:proteolysis"/>
    <property type="evidence" value="ECO:0007669"/>
    <property type="project" value="InterPro"/>
</dbReference>
<dbReference type="PANTHER" id="PTHR43056">
    <property type="entry name" value="PEPTIDASE S9 PROLYL OLIGOPEPTIDASE"/>
    <property type="match status" value="1"/>
</dbReference>
<dbReference type="PANTHER" id="PTHR43056:SF5">
    <property type="entry name" value="PEPTIDASE S9 PROLYL OLIGOPEPTIDASE CATALYTIC DOMAIN-CONTAINING PROTEIN"/>
    <property type="match status" value="1"/>
</dbReference>
<dbReference type="Proteomes" id="UP001140206">
    <property type="component" value="Chromosome 4"/>
</dbReference>
<keyword evidence="3" id="KW-1185">Reference proteome</keyword>
<dbReference type="InterPro" id="IPR001375">
    <property type="entry name" value="Peptidase_S9_cat"/>
</dbReference>
<gene>
    <name evidence="2" type="ORF">LUZ62_075244</name>
</gene>
<feature type="domain" description="Peptidase S9 prolyl oligopeptidase catalytic" evidence="1">
    <location>
        <begin position="451"/>
        <end position="651"/>
    </location>
</feature>
<dbReference type="SUPFAM" id="SSF53474">
    <property type="entry name" value="alpha/beta-Hydrolases"/>
    <property type="match status" value="1"/>
</dbReference>
<dbReference type="InterPro" id="IPR050585">
    <property type="entry name" value="Xaa-Pro_dipeptidyl-ppase/CocE"/>
</dbReference>
<organism evidence="2 3">
    <name type="scientific">Rhynchospora pubera</name>
    <dbReference type="NCBI Taxonomy" id="906938"/>
    <lineage>
        <taxon>Eukaryota</taxon>
        <taxon>Viridiplantae</taxon>
        <taxon>Streptophyta</taxon>
        <taxon>Embryophyta</taxon>
        <taxon>Tracheophyta</taxon>
        <taxon>Spermatophyta</taxon>
        <taxon>Magnoliopsida</taxon>
        <taxon>Liliopsida</taxon>
        <taxon>Poales</taxon>
        <taxon>Cyperaceae</taxon>
        <taxon>Cyperoideae</taxon>
        <taxon>Rhynchosporeae</taxon>
        <taxon>Rhynchospora</taxon>
    </lineage>
</organism>
<dbReference type="GO" id="GO:0008236">
    <property type="term" value="F:serine-type peptidase activity"/>
    <property type="evidence" value="ECO:0007669"/>
    <property type="project" value="InterPro"/>
</dbReference>
<protein>
    <submittedName>
        <fullName evidence="2">Dipeptidyl peptidase family member 6</fullName>
    </submittedName>
</protein>
<accession>A0AAV8DA71</accession>
<evidence type="ECO:0000313" key="3">
    <source>
        <dbReference type="Proteomes" id="UP001140206"/>
    </source>
</evidence>